<name>A0AAN7TWC5_9MYCE</name>
<organism evidence="1 2">
    <name type="scientific">Dictyostelium firmibasis</name>
    <dbReference type="NCBI Taxonomy" id="79012"/>
    <lineage>
        <taxon>Eukaryota</taxon>
        <taxon>Amoebozoa</taxon>
        <taxon>Evosea</taxon>
        <taxon>Eumycetozoa</taxon>
        <taxon>Dictyostelia</taxon>
        <taxon>Dictyosteliales</taxon>
        <taxon>Dictyosteliaceae</taxon>
        <taxon>Dictyostelium</taxon>
    </lineage>
</organism>
<sequence>MYKNENSIFVSIISYRDSECQWTIKNLIELAKNSENIFIGVCLQYSMKDDRDNECFQYKFEDTEYGKKHIRTIRMDYSEAKGPCYARALVQQQLYNGEKYYLQIDSHMRFVKDWDTEMINQLLQCKTSDSDDTVVDEKAILTCYPMGYKLPNVIPVHRFPILLVATEFGKNDGFLRIGGKIVSKKLTRPCPSLFWVSGFSFSRSHIIADVPYDPNLQYLFFGEEISMSARLFTHGYNFYSPTKTLIFHLWNRDYRSTFRENKSIEIEELENKSKQRLSILLNNNNNNNFSNNEIEPKYNLGNIKSLDDYSNYCGVDFKNKTINNKGKFGGYYEERDIFFMNEIMEYVIKSQIGI</sequence>
<dbReference type="SUPFAM" id="SSF53448">
    <property type="entry name" value="Nucleotide-diphospho-sugar transferases"/>
    <property type="match status" value="1"/>
</dbReference>
<gene>
    <name evidence="1" type="ORF">RB653_002378</name>
</gene>
<evidence type="ECO:0000313" key="1">
    <source>
        <dbReference type="EMBL" id="KAK5577437.1"/>
    </source>
</evidence>
<protein>
    <submittedName>
        <fullName evidence="1">Uncharacterized protein</fullName>
    </submittedName>
</protein>
<dbReference type="InterPro" id="IPR021067">
    <property type="entry name" value="Glycosyltransferase"/>
</dbReference>
<evidence type="ECO:0000313" key="2">
    <source>
        <dbReference type="Proteomes" id="UP001344447"/>
    </source>
</evidence>
<accession>A0AAN7TWC5</accession>
<keyword evidence="2" id="KW-1185">Reference proteome</keyword>
<proteinExistence type="predicted"/>
<dbReference type="PANTHER" id="PTHR34496:SF9">
    <property type="entry name" value="[SKP1-PROTEIN]-HYDROXYPROLINE N-ACETYLGLUCOSAMINYLTRANSFERASE"/>
    <property type="match status" value="1"/>
</dbReference>
<dbReference type="EMBL" id="JAVFKY010000004">
    <property type="protein sequence ID" value="KAK5577437.1"/>
    <property type="molecule type" value="Genomic_DNA"/>
</dbReference>
<reference evidence="1 2" key="1">
    <citation type="submission" date="2023-11" db="EMBL/GenBank/DDBJ databases">
        <title>Dfirmibasis_genome.</title>
        <authorList>
            <person name="Edelbroek B."/>
            <person name="Kjellin J."/>
            <person name="Jerlstrom-Hultqvist J."/>
            <person name="Soderbom F."/>
        </authorList>
    </citation>
    <scope>NUCLEOTIDE SEQUENCE [LARGE SCALE GENOMIC DNA]</scope>
    <source>
        <strain evidence="1 2">TNS-C-14</strain>
    </source>
</reference>
<dbReference type="PANTHER" id="PTHR34496">
    <property type="entry name" value="GLCNAC TRANSFERASE-RELATED"/>
    <property type="match status" value="1"/>
</dbReference>
<dbReference type="InterPro" id="IPR029044">
    <property type="entry name" value="Nucleotide-diphossugar_trans"/>
</dbReference>
<dbReference type="AlphaFoldDB" id="A0AAN7TWC5"/>
<dbReference type="Pfam" id="PF11397">
    <property type="entry name" value="GlcNAc"/>
    <property type="match status" value="2"/>
</dbReference>
<comment type="caution">
    <text evidence="1">The sequence shown here is derived from an EMBL/GenBank/DDBJ whole genome shotgun (WGS) entry which is preliminary data.</text>
</comment>
<dbReference type="Proteomes" id="UP001344447">
    <property type="component" value="Unassembled WGS sequence"/>
</dbReference>